<dbReference type="Gene3D" id="2.60.40.420">
    <property type="entry name" value="Cupredoxins - blue copper proteins"/>
    <property type="match status" value="1"/>
</dbReference>
<dbReference type="AlphaFoldDB" id="A0A9P6INB1"/>
<evidence type="ECO:0000256" key="1">
    <source>
        <dbReference type="SAM" id="SignalP"/>
    </source>
</evidence>
<dbReference type="InterPro" id="IPR052721">
    <property type="entry name" value="ET_Amicyanin"/>
</dbReference>
<feature type="chain" id="PRO_5040437126" evidence="1">
    <location>
        <begin position="19"/>
        <end position="99"/>
    </location>
</feature>
<name>A0A9P6INB1_9FUNG</name>
<evidence type="ECO:0000313" key="3">
    <source>
        <dbReference type="Proteomes" id="UP000749646"/>
    </source>
</evidence>
<accession>A0A9P6INB1</accession>
<keyword evidence="3" id="KW-1185">Reference proteome</keyword>
<protein>
    <submittedName>
        <fullName evidence="2">Uncharacterized protein</fullName>
    </submittedName>
</protein>
<keyword evidence="1" id="KW-0732">Signal</keyword>
<dbReference type="InterPro" id="IPR008972">
    <property type="entry name" value="Cupredoxin"/>
</dbReference>
<evidence type="ECO:0000313" key="2">
    <source>
        <dbReference type="EMBL" id="KAF9940583.1"/>
    </source>
</evidence>
<dbReference type="OrthoDB" id="2367549at2759"/>
<dbReference type="PANTHER" id="PTHR36507">
    <property type="entry name" value="BLL1555 PROTEIN"/>
    <property type="match status" value="1"/>
</dbReference>
<reference evidence="2" key="1">
    <citation type="journal article" date="2020" name="Fungal Divers.">
        <title>Resolving the Mortierellaceae phylogeny through synthesis of multi-gene phylogenetics and phylogenomics.</title>
        <authorList>
            <person name="Vandepol N."/>
            <person name="Liber J."/>
            <person name="Desiro A."/>
            <person name="Na H."/>
            <person name="Kennedy M."/>
            <person name="Barry K."/>
            <person name="Grigoriev I.V."/>
            <person name="Miller A.N."/>
            <person name="O'Donnell K."/>
            <person name="Stajich J.E."/>
            <person name="Bonito G."/>
        </authorList>
    </citation>
    <scope>NUCLEOTIDE SEQUENCE</scope>
    <source>
        <strain evidence="2">MES-2147</strain>
    </source>
</reference>
<dbReference type="EMBL" id="JAAAHW010009453">
    <property type="protein sequence ID" value="KAF9940583.1"/>
    <property type="molecule type" value="Genomic_DNA"/>
</dbReference>
<proteinExistence type="predicted"/>
<dbReference type="PANTHER" id="PTHR36507:SF1">
    <property type="entry name" value="BLL1555 PROTEIN"/>
    <property type="match status" value="1"/>
</dbReference>
<comment type="caution">
    <text evidence="2">The sequence shown here is derived from an EMBL/GenBank/DDBJ whole genome shotgun (WGS) entry which is preliminary data.</text>
</comment>
<organism evidence="2 3">
    <name type="scientific">Modicella reniformis</name>
    <dbReference type="NCBI Taxonomy" id="1440133"/>
    <lineage>
        <taxon>Eukaryota</taxon>
        <taxon>Fungi</taxon>
        <taxon>Fungi incertae sedis</taxon>
        <taxon>Mucoromycota</taxon>
        <taxon>Mortierellomycotina</taxon>
        <taxon>Mortierellomycetes</taxon>
        <taxon>Mortierellales</taxon>
        <taxon>Mortierellaceae</taxon>
        <taxon>Modicella</taxon>
    </lineage>
</organism>
<dbReference type="Proteomes" id="UP000749646">
    <property type="component" value="Unassembled WGS sequence"/>
</dbReference>
<sequence>MRISVLAIAAAIVAPVLALEHAVWIISDGFVPQSITIKAGDTVKWTNNDKYYTHTVTPIFPKPISPGMSLSFQFNTPSIVDYYCSIHPFMEGKVIVEKV</sequence>
<feature type="signal peptide" evidence="1">
    <location>
        <begin position="1"/>
        <end position="18"/>
    </location>
</feature>
<gene>
    <name evidence="2" type="ORF">BGZ65_006611</name>
</gene>
<dbReference type="SUPFAM" id="SSF49503">
    <property type="entry name" value="Cupredoxins"/>
    <property type="match status" value="1"/>
</dbReference>